<dbReference type="InterPro" id="IPR000847">
    <property type="entry name" value="LysR_HTH_N"/>
</dbReference>
<gene>
    <name evidence="7" type="ORF">VITFI_CDS0712</name>
</gene>
<dbReference type="PANTHER" id="PTHR30293">
    <property type="entry name" value="TRANSCRIPTIONAL REGULATORY PROTEIN NAC-RELATED"/>
    <property type="match status" value="1"/>
</dbReference>
<evidence type="ECO:0000256" key="3">
    <source>
        <dbReference type="ARBA" id="ARBA00023125"/>
    </source>
</evidence>
<organism evidence="7 8">
    <name type="scientific">Vitreoscilla filiformis</name>
    <dbReference type="NCBI Taxonomy" id="63"/>
    <lineage>
        <taxon>Bacteria</taxon>
        <taxon>Pseudomonadati</taxon>
        <taxon>Pseudomonadota</taxon>
        <taxon>Betaproteobacteria</taxon>
        <taxon>Neisseriales</taxon>
        <taxon>Neisseriaceae</taxon>
        <taxon>Vitreoscilla</taxon>
    </lineage>
</organism>
<evidence type="ECO:0000313" key="8">
    <source>
        <dbReference type="Proteomes" id="UP000199729"/>
    </source>
</evidence>
<accession>A0A221KBT4</accession>
<dbReference type="PANTHER" id="PTHR30293:SF2">
    <property type="entry name" value="TRANSCRIPTIONAL ACTIVATOR PROTEIN NHAR"/>
    <property type="match status" value="1"/>
</dbReference>
<dbReference type="AlphaFoldDB" id="A0A221KBT4"/>
<keyword evidence="5" id="KW-0804">Transcription</keyword>
<dbReference type="PROSITE" id="PS50931">
    <property type="entry name" value="HTH_LYSR"/>
    <property type="match status" value="1"/>
</dbReference>
<name>A0A221KBT4_VITFI</name>
<evidence type="ECO:0000256" key="4">
    <source>
        <dbReference type="ARBA" id="ARBA00023159"/>
    </source>
</evidence>
<comment type="similarity">
    <text evidence="1">Belongs to the LysR transcriptional regulatory family.</text>
</comment>
<dbReference type="Proteomes" id="UP000199729">
    <property type="component" value="Chromosome"/>
</dbReference>
<sequence>MITAQTPSFSYRHLHYFWLVAKEGGMARAAERLGLAVQTVSAQVRELEQSLGHALFKPAGRGLALTEAGQAAFEQAELIFQLGQQLPDRVRDAATTPVVRLAVGVADSLPKLVVHRLMLPVLAEPHLRLLCHEDAFDGLLAQLALHRLDVVLADRPAPPPHGTLRLYSHRLGASALAWYGTPTLVDAAAQADFPHSLQRLPVLLPSAHATTRAALDAWFERHNLRPQVVGEFQDSALLKTFGAGGLGVFPAAELVGDELCDTYGVRLLGRCTGVEEAFWAIGTEKRVMHPLVQRLLQGVNAPAGTRP</sequence>
<dbReference type="Gene3D" id="1.10.10.10">
    <property type="entry name" value="Winged helix-like DNA-binding domain superfamily/Winged helix DNA-binding domain"/>
    <property type="match status" value="1"/>
</dbReference>
<keyword evidence="4" id="KW-0010">Activator</keyword>
<evidence type="ECO:0000259" key="6">
    <source>
        <dbReference type="PROSITE" id="PS50931"/>
    </source>
</evidence>
<dbReference type="SUPFAM" id="SSF46785">
    <property type="entry name" value="Winged helix' DNA-binding domain"/>
    <property type="match status" value="1"/>
</dbReference>
<keyword evidence="2" id="KW-0805">Transcription regulation</keyword>
<dbReference type="GO" id="GO:0003677">
    <property type="term" value="F:DNA binding"/>
    <property type="evidence" value="ECO:0007669"/>
    <property type="project" value="UniProtKB-KW"/>
</dbReference>
<dbReference type="Gene3D" id="3.40.190.290">
    <property type="match status" value="1"/>
</dbReference>
<dbReference type="InterPro" id="IPR005119">
    <property type="entry name" value="LysR_subst-bd"/>
</dbReference>
<dbReference type="Pfam" id="PF00126">
    <property type="entry name" value="HTH_1"/>
    <property type="match status" value="1"/>
</dbReference>
<proteinExistence type="inferred from homology"/>
<evidence type="ECO:0000256" key="1">
    <source>
        <dbReference type="ARBA" id="ARBA00009437"/>
    </source>
</evidence>
<feature type="domain" description="HTH lysR-type" evidence="6">
    <location>
        <begin position="9"/>
        <end position="66"/>
    </location>
</feature>
<dbReference type="GO" id="GO:2000142">
    <property type="term" value="P:regulation of DNA-templated transcription initiation"/>
    <property type="evidence" value="ECO:0007669"/>
    <property type="project" value="TreeGrafter"/>
</dbReference>
<dbReference type="RefSeq" id="WP_089415812.1">
    <property type="nucleotide sequence ID" value="NZ_CP022423.1"/>
</dbReference>
<dbReference type="OrthoDB" id="464481at2"/>
<evidence type="ECO:0000256" key="5">
    <source>
        <dbReference type="ARBA" id="ARBA00023163"/>
    </source>
</evidence>
<dbReference type="InterPro" id="IPR036390">
    <property type="entry name" value="WH_DNA-bd_sf"/>
</dbReference>
<reference evidence="7 8" key="1">
    <citation type="submission" date="2017-07" db="EMBL/GenBank/DDBJ databases">
        <title>Complete Genome Sequence of the cosmetic ferment Vitreoscilla filiformis (ATCC15551).</title>
        <authorList>
            <person name="Contreras S."/>
            <person name="Sagory-Zalkind P."/>
            <person name="Blanquart H."/>
            <person name="Iltis A."/>
            <person name="Morand S.C."/>
        </authorList>
    </citation>
    <scope>NUCLEOTIDE SEQUENCE [LARGE SCALE GENOMIC DNA]</scope>
    <source>
        <strain evidence="7 8">ATCC 15551</strain>
    </source>
</reference>
<evidence type="ECO:0000256" key="2">
    <source>
        <dbReference type="ARBA" id="ARBA00023015"/>
    </source>
</evidence>
<keyword evidence="3" id="KW-0238">DNA-binding</keyword>
<evidence type="ECO:0000313" key="7">
    <source>
        <dbReference type="EMBL" id="ASM76491.1"/>
    </source>
</evidence>
<dbReference type="EMBL" id="CP022423">
    <property type="protein sequence ID" value="ASM76491.1"/>
    <property type="molecule type" value="Genomic_DNA"/>
</dbReference>
<keyword evidence="8" id="KW-1185">Reference proteome</keyword>
<dbReference type="GO" id="GO:0003700">
    <property type="term" value="F:DNA-binding transcription factor activity"/>
    <property type="evidence" value="ECO:0007669"/>
    <property type="project" value="InterPro"/>
</dbReference>
<dbReference type="InterPro" id="IPR036388">
    <property type="entry name" value="WH-like_DNA-bd_sf"/>
</dbReference>
<protein>
    <submittedName>
        <fullName evidence="7">LysR family transcriptional regulator</fullName>
    </submittedName>
</protein>
<dbReference type="Pfam" id="PF03466">
    <property type="entry name" value="LysR_substrate"/>
    <property type="match status" value="1"/>
</dbReference>
<dbReference type="SUPFAM" id="SSF53850">
    <property type="entry name" value="Periplasmic binding protein-like II"/>
    <property type="match status" value="1"/>
</dbReference>
<dbReference type="KEGG" id="vff:VITFI_CDS0712"/>